<proteinExistence type="predicted"/>
<dbReference type="Gene3D" id="3.40.50.150">
    <property type="entry name" value="Vaccinia Virus protein VP39"/>
    <property type="match status" value="1"/>
</dbReference>
<dbReference type="SUPFAM" id="SSF53335">
    <property type="entry name" value="S-adenosyl-L-methionine-dependent methyltransferases"/>
    <property type="match status" value="1"/>
</dbReference>
<evidence type="ECO:0000313" key="3">
    <source>
        <dbReference type="EMBL" id="NHZ37306.1"/>
    </source>
</evidence>
<gene>
    <name evidence="3" type="ORF">F0185_27460</name>
</gene>
<evidence type="ECO:0000259" key="2">
    <source>
        <dbReference type="Pfam" id="PF08241"/>
    </source>
</evidence>
<feature type="transmembrane region" description="Helical" evidence="1">
    <location>
        <begin position="21"/>
        <end position="41"/>
    </location>
</feature>
<dbReference type="GO" id="GO:0008168">
    <property type="term" value="F:methyltransferase activity"/>
    <property type="evidence" value="ECO:0007669"/>
    <property type="project" value="UniProtKB-KW"/>
</dbReference>
<dbReference type="GO" id="GO:0032259">
    <property type="term" value="P:methylation"/>
    <property type="evidence" value="ECO:0007669"/>
    <property type="project" value="UniProtKB-KW"/>
</dbReference>
<keyword evidence="3" id="KW-0808">Transferase</keyword>
<dbReference type="EMBL" id="VUYU01000027">
    <property type="protein sequence ID" value="NHZ37306.1"/>
    <property type="molecule type" value="Genomic_DNA"/>
</dbReference>
<keyword evidence="1" id="KW-1133">Transmembrane helix</keyword>
<feature type="domain" description="Methyltransferase type 11" evidence="2">
    <location>
        <begin position="104"/>
        <end position="212"/>
    </location>
</feature>
<feature type="transmembrane region" description="Helical" evidence="1">
    <location>
        <begin position="61"/>
        <end position="78"/>
    </location>
</feature>
<dbReference type="InterPro" id="IPR029063">
    <property type="entry name" value="SAM-dependent_MTases_sf"/>
</dbReference>
<dbReference type="RefSeq" id="WP_167230266.1">
    <property type="nucleotide sequence ID" value="NZ_VUYU01000027.1"/>
</dbReference>
<evidence type="ECO:0000313" key="4">
    <source>
        <dbReference type="Proteomes" id="UP000785613"/>
    </source>
</evidence>
<name>A0ABX0LYU2_9BURK</name>
<organism evidence="3 4">
    <name type="scientific">Massilia rubra</name>
    <dbReference type="NCBI Taxonomy" id="2607910"/>
    <lineage>
        <taxon>Bacteria</taxon>
        <taxon>Pseudomonadati</taxon>
        <taxon>Pseudomonadota</taxon>
        <taxon>Betaproteobacteria</taxon>
        <taxon>Burkholderiales</taxon>
        <taxon>Oxalobacteraceae</taxon>
        <taxon>Telluria group</taxon>
        <taxon>Massilia</taxon>
    </lineage>
</organism>
<evidence type="ECO:0000256" key="1">
    <source>
        <dbReference type="SAM" id="Phobius"/>
    </source>
</evidence>
<protein>
    <submittedName>
        <fullName evidence="3">Class I SAM-dependent methyltransferase</fullName>
    </submittedName>
</protein>
<reference evidence="3 4" key="1">
    <citation type="submission" date="2019-09" db="EMBL/GenBank/DDBJ databases">
        <title>Taxonomy of Antarctic Massilia spp.: description of Massilia rubra sp. nov., Massilia aquatica sp. nov., Massilia mucilaginosa sp. nov., Massilia frigida sp. nov. isolated from streams, lakes and regoliths.</title>
        <authorList>
            <person name="Holochova P."/>
            <person name="Sedlacek I."/>
            <person name="Kralova S."/>
            <person name="Maslanova I."/>
            <person name="Busse H.-J."/>
            <person name="Stankova E."/>
            <person name="Vrbovska V."/>
            <person name="Kovarovic V."/>
            <person name="Bartak M."/>
            <person name="Svec P."/>
            <person name="Pantucek R."/>
        </authorList>
    </citation>
    <scope>NUCLEOTIDE SEQUENCE [LARGE SCALE GENOMIC DNA]</scope>
    <source>
        <strain evidence="3 4">CCM 8692</strain>
    </source>
</reference>
<keyword evidence="1" id="KW-0812">Transmembrane</keyword>
<dbReference type="Pfam" id="PF08241">
    <property type="entry name" value="Methyltransf_11"/>
    <property type="match status" value="1"/>
</dbReference>
<dbReference type="CDD" id="cd02440">
    <property type="entry name" value="AdoMet_MTases"/>
    <property type="match status" value="1"/>
</dbReference>
<dbReference type="PANTHER" id="PTHR45277:SF1">
    <property type="entry name" value="EXPRESSED PROTEIN"/>
    <property type="match status" value="1"/>
</dbReference>
<dbReference type="InterPro" id="IPR013216">
    <property type="entry name" value="Methyltransf_11"/>
</dbReference>
<keyword evidence="3" id="KW-0489">Methyltransferase</keyword>
<dbReference type="Proteomes" id="UP000785613">
    <property type="component" value="Unassembled WGS sequence"/>
</dbReference>
<keyword evidence="4" id="KW-1185">Reference proteome</keyword>
<keyword evidence="1" id="KW-0472">Membrane</keyword>
<sequence length="286" mass="30915">MTAPQLRRANYGLDAPKVVRNLVLGAIAGLLLWGSASLGLWSGQLLIPLGADGLRIGVADSGRFFAIVLPLTALWMVWESKVGKLRNREKMLQRLTWTGKEQVLDLGCGRGLLMIGAARRLTTGTATGIDIWQTEDLSGNRPEATLDNARCEGVEARVDIQTADMRALPFADASFDVVVSRAAIHNLYDAGDRAKAIGEVARVLRPGGHALIEDIRHGGEYEASFMQHGCTHIERIGSRIEALLTTLITFGSLRPATLLVRKAGSIQEPDTNPARYSPITSISPTI</sequence>
<dbReference type="PANTHER" id="PTHR45277">
    <property type="entry name" value="EXPRESSED PROTEIN"/>
    <property type="match status" value="1"/>
</dbReference>
<accession>A0ABX0LYU2</accession>
<comment type="caution">
    <text evidence="3">The sequence shown here is derived from an EMBL/GenBank/DDBJ whole genome shotgun (WGS) entry which is preliminary data.</text>
</comment>